<dbReference type="InterPro" id="IPR001640">
    <property type="entry name" value="Lgt"/>
</dbReference>
<proteinExistence type="inferred from homology"/>
<feature type="transmembrane region" description="Helical" evidence="7">
    <location>
        <begin position="193"/>
        <end position="212"/>
    </location>
</feature>
<keyword evidence="5 7" id="KW-1133">Transmembrane helix</keyword>
<accession>A0A2V5JYK9</accession>
<feature type="transmembrane region" description="Helical" evidence="7">
    <location>
        <begin position="46"/>
        <end position="67"/>
    </location>
</feature>
<evidence type="ECO:0000256" key="7">
    <source>
        <dbReference type="SAM" id="Phobius"/>
    </source>
</evidence>
<dbReference type="PANTHER" id="PTHR30589:SF0">
    <property type="entry name" value="PHOSPHATIDYLGLYCEROL--PROLIPOPROTEIN DIACYLGLYCERYL TRANSFERASE"/>
    <property type="match status" value="1"/>
</dbReference>
<feature type="transmembrane region" description="Helical" evidence="7">
    <location>
        <begin position="15"/>
        <end position="34"/>
    </location>
</feature>
<evidence type="ECO:0000256" key="4">
    <source>
        <dbReference type="ARBA" id="ARBA00022692"/>
    </source>
</evidence>
<keyword evidence="6 7" id="KW-0472">Membrane</keyword>
<comment type="similarity">
    <text evidence="1">Belongs to the Lgt family.</text>
</comment>
<feature type="transmembrane region" description="Helical" evidence="7">
    <location>
        <begin position="164"/>
        <end position="181"/>
    </location>
</feature>
<evidence type="ECO:0000256" key="6">
    <source>
        <dbReference type="ARBA" id="ARBA00023136"/>
    </source>
</evidence>
<reference evidence="8 9" key="1">
    <citation type="submission" date="2018-05" db="EMBL/GenBank/DDBJ databases">
        <title>Paenibacillus flagellatus sp. nov., isolated from selenium mineral soil.</title>
        <authorList>
            <person name="Dai X."/>
        </authorList>
    </citation>
    <scope>NUCLEOTIDE SEQUENCE [LARGE SCALE GENOMIC DNA]</scope>
    <source>
        <strain evidence="8 9">DXL2</strain>
    </source>
</reference>
<feature type="transmembrane region" description="Helical" evidence="7">
    <location>
        <begin position="118"/>
        <end position="137"/>
    </location>
</feature>
<dbReference type="GO" id="GO:0042158">
    <property type="term" value="P:lipoprotein biosynthetic process"/>
    <property type="evidence" value="ECO:0007669"/>
    <property type="project" value="InterPro"/>
</dbReference>
<gene>
    <name evidence="8" type="ORF">DLM86_23045</name>
</gene>
<dbReference type="GO" id="GO:0008961">
    <property type="term" value="F:phosphatidylglycerol-prolipoprotein diacylglyceryl transferase activity"/>
    <property type="evidence" value="ECO:0007669"/>
    <property type="project" value="InterPro"/>
</dbReference>
<evidence type="ECO:0000256" key="5">
    <source>
        <dbReference type="ARBA" id="ARBA00022989"/>
    </source>
</evidence>
<protein>
    <submittedName>
        <fullName evidence="8">Diacylglyceryl transferase</fullName>
    </submittedName>
</protein>
<dbReference type="PANTHER" id="PTHR30589">
    <property type="entry name" value="PROLIPOPROTEIN DIACYLGLYCERYL TRANSFERASE"/>
    <property type="match status" value="1"/>
</dbReference>
<sequence>MTFPLYLDIGFAKLHPHPVFETLAYFVGFRFYLLTRSKGAMPASKAIWIIVAAILGAAAGSKLLYWLENPAETWTRWNDYAYMMGGKTIVGGLLGGLIAVEWAKKRVGVTRSTGDDMAVPLVVGIAIGRIGCFLAGLDDHTYGTPTGWPTAIDFGDGIPRHPTQLYEIVFLLLLGAGLSVLRRGARTGAWRLPDGALFQLFMAGYLLFRLAVDFVKPTPHPFAGLNNVQLACIAGLVYYAWLLRRCPAHASAAKESASPYAE</sequence>
<organism evidence="8 9">
    <name type="scientific">Paenibacillus flagellatus</name>
    <dbReference type="NCBI Taxonomy" id="2211139"/>
    <lineage>
        <taxon>Bacteria</taxon>
        <taxon>Bacillati</taxon>
        <taxon>Bacillota</taxon>
        <taxon>Bacilli</taxon>
        <taxon>Bacillales</taxon>
        <taxon>Paenibacillaceae</taxon>
        <taxon>Paenibacillus</taxon>
    </lineage>
</organism>
<dbReference type="OrthoDB" id="871140at2"/>
<evidence type="ECO:0000313" key="8">
    <source>
        <dbReference type="EMBL" id="PYI51801.1"/>
    </source>
</evidence>
<comment type="caution">
    <text evidence="8">The sequence shown here is derived from an EMBL/GenBank/DDBJ whole genome shotgun (WGS) entry which is preliminary data.</text>
</comment>
<feature type="transmembrane region" description="Helical" evidence="7">
    <location>
        <begin position="224"/>
        <end position="242"/>
    </location>
</feature>
<keyword evidence="4 7" id="KW-0812">Transmembrane</keyword>
<dbReference type="EMBL" id="QJVJ01000011">
    <property type="protein sequence ID" value="PYI51801.1"/>
    <property type="molecule type" value="Genomic_DNA"/>
</dbReference>
<feature type="transmembrane region" description="Helical" evidence="7">
    <location>
        <begin position="79"/>
        <end position="98"/>
    </location>
</feature>
<keyword evidence="3 8" id="KW-0808">Transferase</keyword>
<evidence type="ECO:0000256" key="2">
    <source>
        <dbReference type="ARBA" id="ARBA00022475"/>
    </source>
</evidence>
<dbReference type="Pfam" id="PF01790">
    <property type="entry name" value="LGT"/>
    <property type="match status" value="1"/>
</dbReference>
<keyword evidence="2" id="KW-1003">Cell membrane</keyword>
<dbReference type="GO" id="GO:0005886">
    <property type="term" value="C:plasma membrane"/>
    <property type="evidence" value="ECO:0007669"/>
    <property type="project" value="InterPro"/>
</dbReference>
<dbReference type="Proteomes" id="UP000247476">
    <property type="component" value="Unassembled WGS sequence"/>
</dbReference>
<evidence type="ECO:0000256" key="3">
    <source>
        <dbReference type="ARBA" id="ARBA00022679"/>
    </source>
</evidence>
<evidence type="ECO:0000313" key="9">
    <source>
        <dbReference type="Proteomes" id="UP000247476"/>
    </source>
</evidence>
<dbReference type="AlphaFoldDB" id="A0A2V5JYK9"/>
<name>A0A2V5JYK9_9BACL</name>
<dbReference type="RefSeq" id="WP_110842427.1">
    <property type="nucleotide sequence ID" value="NZ_QJVJ01000011.1"/>
</dbReference>
<evidence type="ECO:0000256" key="1">
    <source>
        <dbReference type="ARBA" id="ARBA00007150"/>
    </source>
</evidence>
<keyword evidence="9" id="KW-1185">Reference proteome</keyword>